<feature type="transmembrane region" description="Helical" evidence="6">
    <location>
        <begin position="130"/>
        <end position="147"/>
    </location>
</feature>
<evidence type="ECO:0000256" key="6">
    <source>
        <dbReference type="SAM" id="Phobius"/>
    </source>
</evidence>
<dbReference type="InterPro" id="IPR044880">
    <property type="entry name" value="NCX_ion-bd_dom_sf"/>
</dbReference>
<feature type="transmembrane region" description="Helical" evidence="6">
    <location>
        <begin position="265"/>
        <end position="286"/>
    </location>
</feature>
<dbReference type="EMBL" id="CP036265">
    <property type="protein sequence ID" value="QDT14886.1"/>
    <property type="molecule type" value="Genomic_DNA"/>
</dbReference>
<evidence type="ECO:0000259" key="7">
    <source>
        <dbReference type="Pfam" id="PF01699"/>
    </source>
</evidence>
<keyword evidence="2 6" id="KW-0812">Transmembrane</keyword>
<name>A0A517P6A5_9PLAN</name>
<dbReference type="GO" id="GO:0006874">
    <property type="term" value="P:intracellular calcium ion homeostasis"/>
    <property type="evidence" value="ECO:0007669"/>
    <property type="project" value="TreeGrafter"/>
</dbReference>
<feature type="domain" description="Sodium/calcium exchanger membrane region" evidence="7">
    <location>
        <begin position="5"/>
        <end position="142"/>
    </location>
</feature>
<feature type="transmembrane region" description="Helical" evidence="6">
    <location>
        <begin position="318"/>
        <end position="335"/>
    </location>
</feature>
<gene>
    <name evidence="8" type="primary">yrbG_1</name>
    <name evidence="8" type="ORF">CA12_09660</name>
</gene>
<evidence type="ECO:0000256" key="2">
    <source>
        <dbReference type="ARBA" id="ARBA00022692"/>
    </source>
</evidence>
<dbReference type="GO" id="GO:0008273">
    <property type="term" value="F:calcium, potassium:sodium antiporter activity"/>
    <property type="evidence" value="ECO:0007669"/>
    <property type="project" value="TreeGrafter"/>
</dbReference>
<sequence>MIADLLFIALALLLLFGGAEALVRGSASLALRAGLSRLAVGLTVVAFGTSSPELVVSLEAVLSDQGDLSVGNAVGSNIFNIAVILGLTALICPIPVSRQIIKRDAPIALGAALLLWALLADGRLGRVDGALLFAGLLAYLGMNLALARRPAGATDPEAPEAGDADSGDADAGDADAGDADAGDEVGTMSRHWGIDLAFIAGGLGVLVFGSRLLVEHAVSLAHDFGISEAVIGLTIVAAGTSMPELATSLVAAIRRQSDIAIGNVIGSNVFNVLGILGTASLVAPIHAPNISLVDYATMIGLTVLIIPLLYTGRILHRIEGAVLLALYGVYLYAVWPK</sequence>
<evidence type="ECO:0000256" key="3">
    <source>
        <dbReference type="ARBA" id="ARBA00022989"/>
    </source>
</evidence>
<dbReference type="OrthoDB" id="9794225at2"/>
<feature type="transmembrane region" description="Helical" evidence="6">
    <location>
        <begin position="229"/>
        <end position="253"/>
    </location>
</feature>
<comment type="subcellular location">
    <subcellularLocation>
        <location evidence="1">Membrane</location>
        <topology evidence="1">Multi-pass membrane protein</topology>
    </subcellularLocation>
</comment>
<dbReference type="AlphaFoldDB" id="A0A517P6A5"/>
<accession>A0A517P6A5</accession>
<organism evidence="8 9">
    <name type="scientific">Alienimonas californiensis</name>
    <dbReference type="NCBI Taxonomy" id="2527989"/>
    <lineage>
        <taxon>Bacteria</taxon>
        <taxon>Pseudomonadati</taxon>
        <taxon>Planctomycetota</taxon>
        <taxon>Planctomycetia</taxon>
        <taxon>Planctomycetales</taxon>
        <taxon>Planctomycetaceae</taxon>
        <taxon>Alienimonas</taxon>
    </lineage>
</organism>
<dbReference type="InterPro" id="IPR004481">
    <property type="entry name" value="K/Na/Ca-exchanger"/>
</dbReference>
<feature type="region of interest" description="Disordered" evidence="5">
    <location>
        <begin position="152"/>
        <end position="181"/>
    </location>
</feature>
<keyword evidence="3 6" id="KW-1133">Transmembrane helix</keyword>
<evidence type="ECO:0000256" key="4">
    <source>
        <dbReference type="ARBA" id="ARBA00023136"/>
    </source>
</evidence>
<dbReference type="KEGG" id="acaf:CA12_09660"/>
<evidence type="ECO:0000313" key="8">
    <source>
        <dbReference type="EMBL" id="QDT14886.1"/>
    </source>
</evidence>
<proteinExistence type="predicted"/>
<dbReference type="InterPro" id="IPR004837">
    <property type="entry name" value="NaCa_Exmemb"/>
</dbReference>
<protein>
    <submittedName>
        <fullName evidence="8">Inner membrane protein YrbG</fullName>
    </submittedName>
</protein>
<keyword evidence="4 6" id="KW-0472">Membrane</keyword>
<evidence type="ECO:0000313" key="9">
    <source>
        <dbReference type="Proteomes" id="UP000318741"/>
    </source>
</evidence>
<dbReference type="RefSeq" id="WP_145357738.1">
    <property type="nucleotide sequence ID" value="NZ_CP036265.1"/>
</dbReference>
<dbReference type="Pfam" id="PF01699">
    <property type="entry name" value="Na_Ca_ex"/>
    <property type="match status" value="2"/>
</dbReference>
<feature type="compositionally biased region" description="Acidic residues" evidence="5">
    <location>
        <begin position="157"/>
        <end position="181"/>
    </location>
</feature>
<dbReference type="PANTHER" id="PTHR10846">
    <property type="entry name" value="SODIUM/POTASSIUM/CALCIUM EXCHANGER"/>
    <property type="match status" value="1"/>
</dbReference>
<dbReference type="NCBIfam" id="TIGR00367">
    <property type="entry name" value="calcium/sodium antiporter"/>
    <property type="match status" value="1"/>
</dbReference>
<keyword evidence="9" id="KW-1185">Reference proteome</keyword>
<feature type="transmembrane region" description="Helical" evidence="6">
    <location>
        <begin position="292"/>
        <end position="311"/>
    </location>
</feature>
<dbReference type="GO" id="GO:0005262">
    <property type="term" value="F:calcium channel activity"/>
    <property type="evidence" value="ECO:0007669"/>
    <property type="project" value="TreeGrafter"/>
</dbReference>
<feature type="domain" description="Sodium/calcium exchanger membrane region" evidence="7">
    <location>
        <begin position="196"/>
        <end position="334"/>
    </location>
</feature>
<feature type="transmembrane region" description="Helical" evidence="6">
    <location>
        <begin position="196"/>
        <end position="214"/>
    </location>
</feature>
<evidence type="ECO:0000256" key="5">
    <source>
        <dbReference type="SAM" id="MobiDB-lite"/>
    </source>
</evidence>
<dbReference type="Proteomes" id="UP000318741">
    <property type="component" value="Chromosome"/>
</dbReference>
<feature type="transmembrane region" description="Helical" evidence="6">
    <location>
        <begin position="105"/>
        <end position="124"/>
    </location>
</feature>
<feature type="transmembrane region" description="Helical" evidence="6">
    <location>
        <begin position="78"/>
        <end position="96"/>
    </location>
</feature>
<dbReference type="PANTHER" id="PTHR10846:SF8">
    <property type="entry name" value="INNER MEMBRANE PROTEIN YRBG"/>
    <property type="match status" value="1"/>
</dbReference>
<dbReference type="GO" id="GO:0005886">
    <property type="term" value="C:plasma membrane"/>
    <property type="evidence" value="ECO:0007669"/>
    <property type="project" value="TreeGrafter"/>
</dbReference>
<reference evidence="8 9" key="1">
    <citation type="submission" date="2019-02" db="EMBL/GenBank/DDBJ databases">
        <title>Deep-cultivation of Planctomycetes and their phenomic and genomic characterization uncovers novel biology.</title>
        <authorList>
            <person name="Wiegand S."/>
            <person name="Jogler M."/>
            <person name="Boedeker C."/>
            <person name="Pinto D."/>
            <person name="Vollmers J."/>
            <person name="Rivas-Marin E."/>
            <person name="Kohn T."/>
            <person name="Peeters S.H."/>
            <person name="Heuer A."/>
            <person name="Rast P."/>
            <person name="Oberbeckmann S."/>
            <person name="Bunk B."/>
            <person name="Jeske O."/>
            <person name="Meyerdierks A."/>
            <person name="Storesund J.E."/>
            <person name="Kallscheuer N."/>
            <person name="Luecker S."/>
            <person name="Lage O.M."/>
            <person name="Pohl T."/>
            <person name="Merkel B.J."/>
            <person name="Hornburger P."/>
            <person name="Mueller R.-W."/>
            <person name="Bruemmer F."/>
            <person name="Labrenz M."/>
            <person name="Spormann A.M."/>
            <person name="Op den Camp H."/>
            <person name="Overmann J."/>
            <person name="Amann R."/>
            <person name="Jetten M.S.M."/>
            <person name="Mascher T."/>
            <person name="Medema M.H."/>
            <person name="Devos D.P."/>
            <person name="Kaster A.-K."/>
            <person name="Ovreas L."/>
            <person name="Rohde M."/>
            <person name="Galperin M.Y."/>
            <person name="Jogler C."/>
        </authorList>
    </citation>
    <scope>NUCLEOTIDE SEQUENCE [LARGE SCALE GENOMIC DNA]</scope>
    <source>
        <strain evidence="8 9">CA12</strain>
    </source>
</reference>
<dbReference type="Gene3D" id="1.20.1420.30">
    <property type="entry name" value="NCX, central ion-binding region"/>
    <property type="match status" value="2"/>
</dbReference>
<evidence type="ECO:0000256" key="1">
    <source>
        <dbReference type="ARBA" id="ARBA00004141"/>
    </source>
</evidence>